<dbReference type="eggNOG" id="COG1610">
    <property type="taxonomic scope" value="Bacteria"/>
</dbReference>
<dbReference type="STRING" id="537007.BLAHAN_05390"/>
<name>C9L7M0_BLAHA</name>
<organism evidence="1 2">
    <name type="scientific">Blautia hansenii DSM 20583</name>
    <dbReference type="NCBI Taxonomy" id="537007"/>
    <lineage>
        <taxon>Bacteria</taxon>
        <taxon>Bacillati</taxon>
        <taxon>Bacillota</taxon>
        <taxon>Clostridia</taxon>
        <taxon>Lachnospirales</taxon>
        <taxon>Lachnospiraceae</taxon>
        <taxon>Blautia</taxon>
    </lineage>
</organism>
<dbReference type="EMBL" id="ABYU02000016">
    <property type="protein sequence ID" value="EEX21765.1"/>
    <property type="molecule type" value="Genomic_DNA"/>
</dbReference>
<dbReference type="Pfam" id="PF09424">
    <property type="entry name" value="YqeY"/>
    <property type="match status" value="1"/>
</dbReference>
<dbReference type="PANTHER" id="PTHR28055">
    <property type="entry name" value="ALTERED INHERITANCE OF MITOCHONDRIA PROTEIN 41, MITOCHONDRIAL"/>
    <property type="match status" value="1"/>
</dbReference>
<protein>
    <submittedName>
        <fullName evidence="1">YqeY-like protein</fullName>
    </submittedName>
</protein>
<dbReference type="Proteomes" id="UP000003755">
    <property type="component" value="Unassembled WGS sequence"/>
</dbReference>
<dbReference type="InterPro" id="IPR019004">
    <property type="entry name" value="YqeY/Aim41"/>
</dbReference>
<dbReference type="GO" id="GO:0016884">
    <property type="term" value="F:carbon-nitrogen ligase activity, with glutamine as amido-N-donor"/>
    <property type="evidence" value="ECO:0007669"/>
    <property type="project" value="InterPro"/>
</dbReference>
<reference evidence="1" key="1">
    <citation type="submission" date="2009-09" db="EMBL/GenBank/DDBJ databases">
        <authorList>
            <person name="Weinstock G."/>
            <person name="Sodergren E."/>
            <person name="Clifton S."/>
            <person name="Fulton L."/>
            <person name="Fulton B."/>
            <person name="Courtney L."/>
            <person name="Fronick C."/>
            <person name="Harrison M."/>
            <person name="Strong C."/>
            <person name="Farmer C."/>
            <person name="Delahaunty K."/>
            <person name="Markovic C."/>
            <person name="Hall O."/>
            <person name="Minx P."/>
            <person name="Tomlinson C."/>
            <person name="Mitreva M."/>
            <person name="Nelson J."/>
            <person name="Hou S."/>
            <person name="Wollam A."/>
            <person name="Pepin K.H."/>
            <person name="Johnson M."/>
            <person name="Bhonagiri V."/>
            <person name="Nash W.E."/>
            <person name="Warren W."/>
            <person name="Chinwalla A."/>
            <person name="Mardis E.R."/>
            <person name="Wilson R.K."/>
        </authorList>
    </citation>
    <scope>NUCLEOTIDE SEQUENCE [LARGE SCALE GENOMIC DNA]</scope>
    <source>
        <strain evidence="1">DSM 20583</strain>
    </source>
</reference>
<dbReference type="InterPro" id="IPR023168">
    <property type="entry name" value="GatB_Yqey_C_2"/>
</dbReference>
<keyword evidence="2" id="KW-1185">Reference proteome</keyword>
<dbReference type="InterPro" id="IPR042184">
    <property type="entry name" value="YqeY/Aim41_N"/>
</dbReference>
<sequence>MTIETLREQMITAMKAGNKLKKEVLSSVLSTAKNMAIEKGCKDNISEEIVNAAILKELKTATEMLDTCPSDRLEQLEEFTLRIEILKEIAPTMMDKSEIERYVIQLVEENNIELITKNKGQIMKVITPSLKGKADGKLVNTVVQEILKNE</sequence>
<dbReference type="SUPFAM" id="SSF89095">
    <property type="entry name" value="GatB/YqeY motif"/>
    <property type="match status" value="1"/>
</dbReference>
<comment type="caution">
    <text evidence="1">The sequence shown here is derived from an EMBL/GenBank/DDBJ whole genome shotgun (WGS) entry which is preliminary data.</text>
</comment>
<gene>
    <name evidence="1" type="ORF">BLAHAN_05390</name>
</gene>
<dbReference type="AlphaFoldDB" id="C9L7M0"/>
<proteinExistence type="predicted"/>
<dbReference type="Gene3D" id="1.10.10.410">
    <property type="match status" value="1"/>
</dbReference>
<accession>C9L7M0</accession>
<evidence type="ECO:0000313" key="1">
    <source>
        <dbReference type="EMBL" id="EEX21765.1"/>
    </source>
</evidence>
<dbReference type="HOGENOM" id="CLU_079430_2_1_9"/>
<dbReference type="Gene3D" id="1.10.1510.10">
    <property type="entry name" value="Uncharacterised protein YqeY/AIM41 PF09424, N-terminal domain"/>
    <property type="match status" value="1"/>
</dbReference>
<dbReference type="KEGG" id="bhan:CGC63_09710"/>
<dbReference type="RefSeq" id="WP_003020443.1">
    <property type="nucleotide sequence ID" value="NZ_CP022413.2"/>
</dbReference>
<dbReference type="InterPro" id="IPR003789">
    <property type="entry name" value="Asn/Gln_tRNA_amidoTrase-B-like"/>
</dbReference>
<dbReference type="PANTHER" id="PTHR28055:SF1">
    <property type="entry name" value="ALTERED INHERITANCE OF MITOCHONDRIA PROTEIN 41, MITOCHONDRIAL"/>
    <property type="match status" value="1"/>
</dbReference>
<evidence type="ECO:0000313" key="2">
    <source>
        <dbReference type="Proteomes" id="UP000003755"/>
    </source>
</evidence>